<feature type="domain" description="BD-FAE-like" evidence="2">
    <location>
        <begin position="50"/>
        <end position="260"/>
    </location>
</feature>
<dbReference type="AlphaFoldDB" id="G3CRG0"/>
<dbReference type="Gene3D" id="3.40.50.1820">
    <property type="entry name" value="alpha/beta hydrolase"/>
    <property type="match status" value="1"/>
</dbReference>
<protein>
    <recommendedName>
        <fullName evidence="2">BD-FAE-like domain-containing protein</fullName>
    </recommendedName>
</protein>
<dbReference type="ESTHER" id="9zzzz-g3crg0">
    <property type="family name" value="BD-FAE"/>
</dbReference>
<dbReference type="SUPFAM" id="SSF53474">
    <property type="entry name" value="alpha/beta-Hydrolases"/>
    <property type="match status" value="1"/>
</dbReference>
<evidence type="ECO:0000259" key="2">
    <source>
        <dbReference type="Pfam" id="PF20434"/>
    </source>
</evidence>
<sequence length="314" mass="33337">MTPSDASTSIVIHPDTSVQIKCGNTALSSFKDVVFAKPTLPNGKTMDLNMDILVPKTPGKKPLVIYVPGGGFTMAMKEGALDLRNYLAESGFVVASIEYRTAPKGAHYRDGIADVKSAVRFLRAHASEYDIEPAKVGIWGESAGGYLVGMVGVTNGDKSFDVGDNLDQSSDVQAVADKFGPADVSKVAVDFDPDMQKAMYAPDGDIAKYIGGFTADGNLKDPKSNAVEYVSAAAPPFQIFHGNKDQIVSPSQTLVLHNALVAKGASSVRYVVDGANHGDMAFAGKPEEALPWSSKEVMDLTVAFFKQHLSAAEK</sequence>
<keyword evidence="1" id="KW-0378">Hydrolase</keyword>
<dbReference type="Pfam" id="PF20434">
    <property type="entry name" value="BD-FAE"/>
    <property type="match status" value="1"/>
</dbReference>
<dbReference type="EMBL" id="HQ156934">
    <property type="protein sequence ID" value="AEM45143.1"/>
    <property type="molecule type" value="Genomic_DNA"/>
</dbReference>
<proteinExistence type="predicted"/>
<accession>G3CRG0</accession>
<evidence type="ECO:0000256" key="1">
    <source>
        <dbReference type="ARBA" id="ARBA00022801"/>
    </source>
</evidence>
<reference evidence="3" key="1">
    <citation type="journal article" date="2011" name="FEMS Microbiol. Ecol.">
        <title>Identification of novel lipolytic genes and gene families by screening of metagenomic libraries derived from soil samples of the German Biodiversity Exploratories.</title>
        <authorList>
            <person name="Nacke H."/>
            <person name="Will C."/>
            <person name="Herzog S."/>
            <person name="Nowka B."/>
            <person name="Engelhaupt M."/>
            <person name="Daniel R."/>
        </authorList>
    </citation>
    <scope>NUCLEOTIDE SEQUENCE</scope>
</reference>
<dbReference type="InterPro" id="IPR029058">
    <property type="entry name" value="AB_hydrolase_fold"/>
</dbReference>
<dbReference type="InterPro" id="IPR049492">
    <property type="entry name" value="BD-FAE-like_dom"/>
</dbReference>
<name>G3CRG0_9ZZZZ</name>
<dbReference type="GO" id="GO:0016787">
    <property type="term" value="F:hydrolase activity"/>
    <property type="evidence" value="ECO:0007669"/>
    <property type="project" value="UniProtKB-KW"/>
</dbReference>
<dbReference type="PANTHER" id="PTHR48081:SF13">
    <property type="entry name" value="ALPHA_BETA HYDROLASE"/>
    <property type="match status" value="1"/>
</dbReference>
<evidence type="ECO:0000313" key="3">
    <source>
        <dbReference type="EMBL" id="AEM45143.1"/>
    </source>
</evidence>
<dbReference type="InterPro" id="IPR050300">
    <property type="entry name" value="GDXG_lipolytic_enzyme"/>
</dbReference>
<dbReference type="PANTHER" id="PTHR48081">
    <property type="entry name" value="AB HYDROLASE SUPERFAMILY PROTEIN C4A8.06C"/>
    <property type="match status" value="1"/>
</dbReference>
<organism evidence="3">
    <name type="scientific">uncultured organism</name>
    <dbReference type="NCBI Taxonomy" id="155900"/>
    <lineage>
        <taxon>unclassified sequences</taxon>
        <taxon>environmental samples</taxon>
    </lineage>
</organism>